<dbReference type="Gene3D" id="3.40.720.10">
    <property type="entry name" value="Alkaline Phosphatase, subunit A"/>
    <property type="match status" value="1"/>
</dbReference>
<dbReference type="KEGG" id="ifn:GM661_16730"/>
<feature type="binding site" evidence="8">
    <location>
        <position position="41"/>
    </location>
    <ligand>
        <name>Zn(2+)</name>
        <dbReference type="ChEBI" id="CHEBI:29105"/>
        <label>2</label>
    </ligand>
</feature>
<dbReference type="PANTHER" id="PTHR11596:SF5">
    <property type="entry name" value="ALKALINE PHOSPHATASE"/>
    <property type="match status" value="1"/>
</dbReference>
<keyword evidence="11" id="KW-1185">Reference proteome</keyword>
<dbReference type="PANTHER" id="PTHR11596">
    <property type="entry name" value="ALKALINE PHOSPHATASE"/>
    <property type="match status" value="1"/>
</dbReference>
<keyword evidence="2" id="KW-0597">Phosphoprotein</keyword>
<evidence type="ECO:0000256" key="6">
    <source>
        <dbReference type="ARBA" id="ARBA00022842"/>
    </source>
</evidence>
<dbReference type="SMART" id="SM00098">
    <property type="entry name" value="alkPPc"/>
    <property type="match status" value="1"/>
</dbReference>
<accession>A0A8A7KN35</accession>
<feature type="binding site" evidence="8">
    <location>
        <position position="140"/>
    </location>
    <ligand>
        <name>Mg(2+)</name>
        <dbReference type="ChEBI" id="CHEBI:18420"/>
    </ligand>
</feature>
<dbReference type="InterPro" id="IPR001952">
    <property type="entry name" value="Alkaline_phosphatase"/>
</dbReference>
<comment type="cofactor">
    <cofactor evidence="8">
        <name>Mg(2+)</name>
        <dbReference type="ChEBI" id="CHEBI:18420"/>
    </cofactor>
    <text evidence="8">Binds 1 Mg(2+) ion.</text>
</comment>
<feature type="binding site" evidence="8">
    <location>
        <position position="280"/>
    </location>
    <ligand>
        <name>Zn(2+)</name>
        <dbReference type="ChEBI" id="CHEBI:29105"/>
        <label>2</label>
    </ligand>
</feature>
<evidence type="ECO:0000313" key="10">
    <source>
        <dbReference type="EMBL" id="QTL99474.1"/>
    </source>
</evidence>
<evidence type="ECO:0000256" key="4">
    <source>
        <dbReference type="ARBA" id="ARBA00022801"/>
    </source>
</evidence>
<feature type="binding site" evidence="8">
    <location>
        <position position="275"/>
    </location>
    <ligand>
        <name>Mg(2+)</name>
        <dbReference type="ChEBI" id="CHEBI:18420"/>
    </ligand>
</feature>
<dbReference type="SUPFAM" id="SSF53649">
    <property type="entry name" value="Alkaline phosphatase-like"/>
    <property type="match status" value="1"/>
</dbReference>
<evidence type="ECO:0000256" key="8">
    <source>
        <dbReference type="PIRSR" id="PIRSR601952-2"/>
    </source>
</evidence>
<dbReference type="Proteomes" id="UP000665020">
    <property type="component" value="Chromosome"/>
</dbReference>
<dbReference type="GO" id="GO:0046872">
    <property type="term" value="F:metal ion binding"/>
    <property type="evidence" value="ECO:0007669"/>
    <property type="project" value="UniProtKB-KW"/>
</dbReference>
<reference evidence="10" key="1">
    <citation type="submission" date="2019-12" db="EMBL/GenBank/DDBJ databases">
        <authorList>
            <person name="zhang j."/>
            <person name="sun C.M."/>
        </authorList>
    </citation>
    <scope>NUCLEOTIDE SEQUENCE</scope>
    <source>
        <strain evidence="10">NS-1</strain>
    </source>
</reference>
<keyword evidence="3 8" id="KW-0479">Metal-binding</keyword>
<keyword evidence="6 8" id="KW-0460">Magnesium</keyword>
<evidence type="ECO:0000256" key="1">
    <source>
        <dbReference type="ARBA" id="ARBA00005984"/>
    </source>
</evidence>
<dbReference type="RefSeq" id="WP_230867816.1">
    <property type="nucleotide sequence ID" value="NZ_CP046640.1"/>
</dbReference>
<dbReference type="InterPro" id="IPR018299">
    <property type="entry name" value="Alkaline_phosphatase_AS"/>
</dbReference>
<dbReference type="GO" id="GO:0004035">
    <property type="term" value="F:alkaline phosphatase activity"/>
    <property type="evidence" value="ECO:0007669"/>
    <property type="project" value="TreeGrafter"/>
</dbReference>
<evidence type="ECO:0000313" key="11">
    <source>
        <dbReference type="Proteomes" id="UP000665020"/>
    </source>
</evidence>
<proteinExistence type="inferred from homology"/>
<evidence type="ECO:0000256" key="5">
    <source>
        <dbReference type="ARBA" id="ARBA00022833"/>
    </source>
</evidence>
<feature type="binding site" evidence="8">
    <location>
        <position position="324"/>
    </location>
    <ligand>
        <name>Zn(2+)</name>
        <dbReference type="ChEBI" id="CHEBI:29105"/>
        <label>2</label>
    </ligand>
</feature>
<dbReference type="Pfam" id="PF00245">
    <property type="entry name" value="Alk_phosphatase"/>
    <property type="match status" value="1"/>
</dbReference>
<feature type="binding site" evidence="8">
    <location>
        <position position="142"/>
    </location>
    <ligand>
        <name>Mg(2+)</name>
        <dbReference type="ChEBI" id="CHEBI:18420"/>
    </ligand>
</feature>
<dbReference type="PROSITE" id="PS00123">
    <property type="entry name" value="ALKALINE_PHOSPHATASE"/>
    <property type="match status" value="1"/>
</dbReference>
<name>A0A8A7KN35_9FIRM</name>
<dbReference type="PRINTS" id="PR00113">
    <property type="entry name" value="ALKPHPHTASE"/>
</dbReference>
<dbReference type="EMBL" id="CP046640">
    <property type="protein sequence ID" value="QTL99474.1"/>
    <property type="molecule type" value="Genomic_DNA"/>
</dbReference>
<keyword evidence="4" id="KW-0378">Hydrolase</keyword>
<evidence type="ECO:0000256" key="2">
    <source>
        <dbReference type="ARBA" id="ARBA00022553"/>
    </source>
</evidence>
<feature type="binding site" evidence="8">
    <location>
        <position position="323"/>
    </location>
    <ligand>
        <name>Zn(2+)</name>
        <dbReference type="ChEBI" id="CHEBI:29105"/>
        <label>2</label>
    </ligand>
</feature>
<comment type="cofactor">
    <cofactor evidence="8">
        <name>Zn(2+)</name>
        <dbReference type="ChEBI" id="CHEBI:29105"/>
    </cofactor>
    <text evidence="8">Binds 2 Zn(2+) ions.</text>
</comment>
<protein>
    <submittedName>
        <fullName evidence="10">Alkaline phosphatase</fullName>
    </submittedName>
</protein>
<evidence type="ECO:0000256" key="7">
    <source>
        <dbReference type="PIRSR" id="PIRSR601952-1"/>
    </source>
</evidence>
<comment type="similarity">
    <text evidence="1 9">Belongs to the alkaline phosphatase family.</text>
</comment>
<evidence type="ECO:0000256" key="3">
    <source>
        <dbReference type="ARBA" id="ARBA00022723"/>
    </source>
</evidence>
<sequence>MYSKKLPKICIVLLTLLISLTVVTNVVGAQSPKYVFYFIGDGMGASQRQAAEYYLQAVERDENTRLMMNQLPVVGINTTHSADSLITDSAAAGTALACGYKTNNGIIAMLPDGTPVKTLLEAAEEKGMATGLISTTRVTHATVAVFASHNINRNAENEIAYDYLDSGVDFLVGGGYRHFVPQDWEWGKSKRKDDINVAQRFYEEGYNIFLTEDDTAKFRSFEPKGKEKVFAALTYSHMPYELDRIDSEVPSIAELTAKGIAVLEKYDDGFFMMIEGGRIDHACHANDPAGSIYDTLIFDEAVATAYDFYQAHPDETLIIVAADHETGGFGLGFGTNYFLKMEPLMAVKASTADILQSKYNGNRSQFFDFIAANYGLVDLSVGEKSAIEKAMDMVDTGIEDKAKRYGGYDPVAIEVTHIISERANMNWTTYAHSGTVVPLSAVGVKAEQLGGFKDDTEVAKAIANVVGLNLN</sequence>
<dbReference type="InterPro" id="IPR017850">
    <property type="entry name" value="Alkaline_phosphatase_core_sf"/>
</dbReference>
<feature type="binding site" evidence="8">
    <location>
        <position position="41"/>
    </location>
    <ligand>
        <name>Mg(2+)</name>
        <dbReference type="ChEBI" id="CHEBI:18420"/>
    </ligand>
</feature>
<gene>
    <name evidence="10" type="ORF">GM661_16730</name>
</gene>
<dbReference type="CDD" id="cd16012">
    <property type="entry name" value="ALP"/>
    <property type="match status" value="1"/>
</dbReference>
<feature type="active site" description="Phosphoserine intermediate" evidence="7">
    <location>
        <position position="89"/>
    </location>
</feature>
<feature type="binding site" evidence="8">
    <location>
        <position position="284"/>
    </location>
    <ligand>
        <name>Zn(2+)</name>
        <dbReference type="ChEBI" id="CHEBI:29105"/>
        <label>2</label>
    </ligand>
</feature>
<evidence type="ECO:0000256" key="9">
    <source>
        <dbReference type="RuleBase" id="RU003946"/>
    </source>
</evidence>
<dbReference type="Gene3D" id="1.10.60.40">
    <property type="match status" value="1"/>
</dbReference>
<organism evidence="10 11">
    <name type="scientific">Iocasia fonsfrigidae</name>
    <dbReference type="NCBI Taxonomy" id="2682810"/>
    <lineage>
        <taxon>Bacteria</taxon>
        <taxon>Bacillati</taxon>
        <taxon>Bacillota</taxon>
        <taxon>Clostridia</taxon>
        <taxon>Halanaerobiales</taxon>
        <taxon>Halanaerobiaceae</taxon>
        <taxon>Iocasia</taxon>
    </lineage>
</organism>
<keyword evidence="5 8" id="KW-0862">Zinc</keyword>
<feature type="binding site" evidence="8">
    <location>
        <position position="432"/>
    </location>
    <ligand>
        <name>Zn(2+)</name>
        <dbReference type="ChEBI" id="CHEBI:29105"/>
        <label>2</label>
    </ligand>
</feature>
<dbReference type="AlphaFoldDB" id="A0A8A7KN35"/>